<dbReference type="AlphaFoldDB" id="A0A1C2EA30"/>
<dbReference type="EMBL" id="MDEN01000057">
    <property type="protein sequence ID" value="OCX23799.1"/>
    <property type="molecule type" value="Genomic_DNA"/>
</dbReference>
<evidence type="ECO:0000313" key="1">
    <source>
        <dbReference type="EMBL" id="OCX23799.1"/>
    </source>
</evidence>
<organism evidence="1 2">
    <name type="scientific">Pseudomonas graminis</name>
    <dbReference type="NCBI Taxonomy" id="158627"/>
    <lineage>
        <taxon>Bacteria</taxon>
        <taxon>Pseudomonadati</taxon>
        <taxon>Pseudomonadota</taxon>
        <taxon>Gammaproteobacteria</taxon>
        <taxon>Pseudomonadales</taxon>
        <taxon>Pseudomonadaceae</taxon>
        <taxon>Pseudomonas</taxon>
    </lineage>
</organism>
<comment type="caution">
    <text evidence="1">The sequence shown here is derived from an EMBL/GenBank/DDBJ whole genome shotgun (WGS) entry which is preliminary data.</text>
</comment>
<gene>
    <name evidence="1" type="ORF">BBI10_07270</name>
</gene>
<protein>
    <submittedName>
        <fullName evidence="1">Uncharacterized protein</fullName>
    </submittedName>
</protein>
<dbReference type="OrthoDB" id="7021570at2"/>
<reference evidence="1 2" key="1">
    <citation type="submission" date="2016-08" db="EMBL/GenBank/DDBJ databases">
        <title>Whole genome sequence of Pseudomonas graminis strain UASWS1507, a potential biological control agent for agriculture.</title>
        <authorList>
            <person name="Crovadore J."/>
            <person name="Calmin G."/>
            <person name="Chablais R."/>
            <person name="Cochard B."/>
            <person name="Lefort F."/>
        </authorList>
    </citation>
    <scope>NUCLEOTIDE SEQUENCE [LARGE SCALE GENOMIC DNA]</scope>
    <source>
        <strain evidence="1 2">UASWS1507</strain>
    </source>
</reference>
<accession>A0A1C2EA30</accession>
<evidence type="ECO:0000313" key="2">
    <source>
        <dbReference type="Proteomes" id="UP000095143"/>
    </source>
</evidence>
<name>A0A1C2EA30_9PSED</name>
<proteinExistence type="predicted"/>
<dbReference type="Proteomes" id="UP000095143">
    <property type="component" value="Unassembled WGS sequence"/>
</dbReference>
<dbReference type="RefSeq" id="WP_065987695.1">
    <property type="nucleotide sequence ID" value="NZ_MDEN01000057.1"/>
</dbReference>
<sequence>MAVLPDGTVSPRSSGTLALNPLIIPVMDYGSARPGLGWDDLNDPTKPVFLQARLNIQAYQPGDFVTLYWNDETVQTFSLEESHFQNSFMAFNLYPVSIVEPSGEVYYTIYDQLSESTAPSDKRTVRVKLSVPGGPDTDASTPYLNDRLTVASITPAGDITDENIPVSVTVAPWLYMAEGDELTVIWNGVRLTQPPLDSAQVGQPQTVVIPRETLIGAGDGSPVTVSYEIRDIVNNYSLVSRPAFTNVIVDPNAPPAPAVKVAGTRVSIIDLDQLGSGNVQVEIPHDNGIPAAGDSITLNWKGRAADGMPFEKVLGPATYPGGGLNLEFTVANADVVAIAGGGAVVSYLVQGKGSKRTTITVVGVPAQLTAPLIPGVVGDIDIGVISDPVLVRIPAYAGKAENDVIFLSWEGLTEAGNALVYSDTYTVGNGEASIGKDMEVNKNLLTPLASGSLSISYRVNKPGGATLKSEVTAYTVSGSILLTIPTVLNAPGDIFDPAANPNGTSVHVDGVAAALKRLDEVTIYWTGPVQEGSASQTFTIASDNQSLDWPVLAAQIDPSRGSTVNVFYEVKRTAGGSGKSVTRTLAILDPLPNEITDDFTSRTGAMIRAGGTLSTDYITLFFESGNGQAGFPIRDDVPPDGAAALQLPVLHICYQHPANQPGTQVVLMDLRRDCSKIEFDIYGCNGKTRIDLLDAGKNIVEAKTLPATTNHHFISTTALPIHFIRVTGETDWTLWDNIKMTTRNLGRSKRK</sequence>